<dbReference type="AlphaFoldDB" id="A0A8K0PB46"/>
<dbReference type="OrthoDB" id="8197165at2759"/>
<reference evidence="1" key="2">
    <citation type="submission" date="2017-10" db="EMBL/GenBank/DDBJ databases">
        <title>Ladona fulva Genome sequencing and assembly.</title>
        <authorList>
            <person name="Murali S."/>
            <person name="Richards S."/>
            <person name="Bandaranaike D."/>
            <person name="Bellair M."/>
            <person name="Blankenburg K."/>
            <person name="Chao H."/>
            <person name="Dinh H."/>
            <person name="Doddapaneni H."/>
            <person name="Dugan-Rocha S."/>
            <person name="Elkadiri S."/>
            <person name="Gnanaolivu R."/>
            <person name="Hernandez B."/>
            <person name="Skinner E."/>
            <person name="Javaid M."/>
            <person name="Lee S."/>
            <person name="Li M."/>
            <person name="Ming W."/>
            <person name="Munidasa M."/>
            <person name="Muniz J."/>
            <person name="Nguyen L."/>
            <person name="Hughes D."/>
            <person name="Osuji N."/>
            <person name="Pu L.-L."/>
            <person name="Puazo M."/>
            <person name="Qu C."/>
            <person name="Quiroz J."/>
            <person name="Raj R."/>
            <person name="Weissenberger G."/>
            <person name="Xin Y."/>
            <person name="Zou X."/>
            <person name="Han Y."/>
            <person name="Worley K."/>
            <person name="Muzny D."/>
            <person name="Gibbs R."/>
        </authorList>
    </citation>
    <scope>NUCLEOTIDE SEQUENCE</scope>
    <source>
        <strain evidence="1">Sampled in the wild</strain>
    </source>
</reference>
<evidence type="ECO:0000313" key="2">
    <source>
        <dbReference type="Proteomes" id="UP000792457"/>
    </source>
</evidence>
<reference evidence="1" key="1">
    <citation type="submission" date="2013-04" db="EMBL/GenBank/DDBJ databases">
        <authorList>
            <person name="Qu J."/>
            <person name="Murali S.C."/>
            <person name="Bandaranaike D."/>
            <person name="Bellair M."/>
            <person name="Blankenburg K."/>
            <person name="Chao H."/>
            <person name="Dinh H."/>
            <person name="Doddapaneni H."/>
            <person name="Downs B."/>
            <person name="Dugan-Rocha S."/>
            <person name="Elkadiri S."/>
            <person name="Gnanaolivu R.D."/>
            <person name="Hernandez B."/>
            <person name="Javaid M."/>
            <person name="Jayaseelan J.C."/>
            <person name="Lee S."/>
            <person name="Li M."/>
            <person name="Ming W."/>
            <person name="Munidasa M."/>
            <person name="Muniz J."/>
            <person name="Nguyen L."/>
            <person name="Ongeri F."/>
            <person name="Osuji N."/>
            <person name="Pu L.-L."/>
            <person name="Puazo M."/>
            <person name="Qu C."/>
            <person name="Quiroz J."/>
            <person name="Raj R."/>
            <person name="Weissenberger G."/>
            <person name="Xin Y."/>
            <person name="Zou X."/>
            <person name="Han Y."/>
            <person name="Richards S."/>
            <person name="Worley K."/>
            <person name="Muzny D."/>
            <person name="Gibbs R."/>
        </authorList>
    </citation>
    <scope>NUCLEOTIDE SEQUENCE</scope>
    <source>
        <strain evidence="1">Sampled in the wild</strain>
    </source>
</reference>
<dbReference type="EMBL" id="KZ310036">
    <property type="protein sequence ID" value="KAG8239812.1"/>
    <property type="molecule type" value="Genomic_DNA"/>
</dbReference>
<evidence type="ECO:0000313" key="1">
    <source>
        <dbReference type="EMBL" id="KAG8239812.1"/>
    </source>
</evidence>
<organism evidence="1 2">
    <name type="scientific">Ladona fulva</name>
    <name type="common">Scarce chaser dragonfly</name>
    <name type="synonym">Libellula fulva</name>
    <dbReference type="NCBI Taxonomy" id="123851"/>
    <lineage>
        <taxon>Eukaryota</taxon>
        <taxon>Metazoa</taxon>
        <taxon>Ecdysozoa</taxon>
        <taxon>Arthropoda</taxon>
        <taxon>Hexapoda</taxon>
        <taxon>Insecta</taxon>
        <taxon>Pterygota</taxon>
        <taxon>Palaeoptera</taxon>
        <taxon>Odonata</taxon>
        <taxon>Epiprocta</taxon>
        <taxon>Anisoptera</taxon>
        <taxon>Libelluloidea</taxon>
        <taxon>Libellulidae</taxon>
        <taxon>Ladona</taxon>
    </lineage>
</organism>
<sequence length="121" mass="13774">MYGFDGTSGHTQYKQLRERADSSDEYLFMSSLVPLRLLNDATVEIKGSNINTCTTLGKIICKNPRPSSTRFSWPILLQWLKETKEVAKGEKNYLQWQIDALEKWNLGSYSVSCYAVTTALL</sequence>
<accession>A0A8K0PB46</accession>
<feature type="non-terminal residue" evidence="1">
    <location>
        <position position="121"/>
    </location>
</feature>
<protein>
    <submittedName>
        <fullName evidence="1">Uncharacterized protein</fullName>
    </submittedName>
</protein>
<keyword evidence="2" id="KW-1185">Reference proteome</keyword>
<proteinExistence type="predicted"/>
<gene>
    <name evidence="1" type="ORF">J437_LFUL019456</name>
</gene>
<name>A0A8K0PB46_LADFU</name>
<comment type="caution">
    <text evidence="1">The sequence shown here is derived from an EMBL/GenBank/DDBJ whole genome shotgun (WGS) entry which is preliminary data.</text>
</comment>
<dbReference type="Proteomes" id="UP000792457">
    <property type="component" value="Unassembled WGS sequence"/>
</dbReference>